<dbReference type="EMBL" id="CAUWAG010000006">
    <property type="protein sequence ID" value="CAJ2504572.1"/>
    <property type="molecule type" value="Genomic_DNA"/>
</dbReference>
<evidence type="ECO:0000313" key="1">
    <source>
        <dbReference type="EMBL" id="CAJ2504572.1"/>
    </source>
</evidence>
<dbReference type="Proteomes" id="UP001295740">
    <property type="component" value="Unassembled WGS sequence"/>
</dbReference>
<reference evidence="1" key="1">
    <citation type="submission" date="2023-10" db="EMBL/GenBank/DDBJ databases">
        <authorList>
            <person name="Hackl T."/>
        </authorList>
    </citation>
    <scope>NUCLEOTIDE SEQUENCE</scope>
</reference>
<name>A0AAI8VGQ1_9PEZI</name>
<keyword evidence="2" id="KW-1185">Reference proteome</keyword>
<dbReference type="AlphaFoldDB" id="A0AAI8VGQ1"/>
<proteinExistence type="predicted"/>
<evidence type="ECO:0000313" key="2">
    <source>
        <dbReference type="Proteomes" id="UP001295740"/>
    </source>
</evidence>
<comment type="caution">
    <text evidence="1">The sequence shown here is derived from an EMBL/GenBank/DDBJ whole genome shotgun (WGS) entry which is preliminary data.</text>
</comment>
<gene>
    <name evidence="1" type="ORF">KHLLAP_LOCUS5040</name>
</gene>
<protein>
    <submittedName>
        <fullName evidence="1">Uu.00g119660.m01.CDS01</fullName>
    </submittedName>
</protein>
<organism evidence="1 2">
    <name type="scientific">Anthostomella pinea</name>
    <dbReference type="NCBI Taxonomy" id="933095"/>
    <lineage>
        <taxon>Eukaryota</taxon>
        <taxon>Fungi</taxon>
        <taxon>Dikarya</taxon>
        <taxon>Ascomycota</taxon>
        <taxon>Pezizomycotina</taxon>
        <taxon>Sordariomycetes</taxon>
        <taxon>Xylariomycetidae</taxon>
        <taxon>Xylariales</taxon>
        <taxon>Xylariaceae</taxon>
        <taxon>Anthostomella</taxon>
    </lineage>
</organism>
<sequence>MGFRRVAKFGWIAFLWSLSLTLLPILNGLLAGVLFCFWDRREVNNNMQHFTDELGEVSAQEYWTVPGAQSFSDYMDNTRAFHSTRLSTPRWTMQLDYQLPIEYYGDGGIDRWADLDHLMADVKSCNPAVPKESWVYITDLASPWFPYDDWNEAFDDLIQKSYVSHSLDATSFHFVECSHSAFLCGIWNVKPPALLHLSVEDSAPASDELDPDLTYAVDRKRLRPVTARIIELPVQDAFLGRPWHVFPSPKEQLQALISTPGLYEQFDPYDREEQIMKRFNEYMDSFWDWKGSVFYLMRRTESWCQDYITEPLGIESYLVDLQSLTFTVTFLLAQLILLPVQSAWQAVKDFFGYPGAGDWTFGGSDDPPTNFMEDMFGGFMQSMAGKDRFSQPTADS</sequence>
<accession>A0AAI8VGQ1</accession>